<dbReference type="EMBL" id="KV745275">
    <property type="protein sequence ID" value="OCK75772.1"/>
    <property type="molecule type" value="Genomic_DNA"/>
</dbReference>
<keyword evidence="3" id="KW-1185">Reference proteome</keyword>
<feature type="region of interest" description="Disordered" evidence="1">
    <location>
        <begin position="278"/>
        <end position="402"/>
    </location>
</feature>
<evidence type="ECO:0000313" key="2">
    <source>
        <dbReference type="EMBL" id="OCK75772.1"/>
    </source>
</evidence>
<accession>A0A8E2E1P4</accession>
<sequence length="402" mass="42143">MDRPTADPDLSSATGIRADTLRNASDLAALVASKKASGAYLTTVANDPPWAPWAEYPSPVNPRSELENRPCHRSVSRVHELVCGHFVLTPYAAQCAGNCAGAREHAGKAAVAMAVALCSPAGQRTPEEEAPDDNDDVKAPGPDFGCRLCVRAALAVEMGLLADGGLKRQSGMMLEQYTDEAREMVRLAGFRACEVVFVSRDGTIIPVREKIDAAVARAIELVEESSAGREGRGGYLATGKGSGSGFGAGGGVGKGKGKMAAGLRSGVPDTEMGDIDATSAEGGSGFDFRNVPTAPRAMRGPNGGSTKTRATAVRRQKRRERDGTARGGAKVPGGPKAEGWKNAKNSLDTKDTKTGSGLQINLHKTTAGTGVMRADKQRKSRRKKENQKAAKALQDALEKMTL</sequence>
<organism evidence="2 3">
    <name type="scientific">Lepidopterella palustris CBS 459.81</name>
    <dbReference type="NCBI Taxonomy" id="1314670"/>
    <lineage>
        <taxon>Eukaryota</taxon>
        <taxon>Fungi</taxon>
        <taxon>Dikarya</taxon>
        <taxon>Ascomycota</taxon>
        <taxon>Pezizomycotina</taxon>
        <taxon>Dothideomycetes</taxon>
        <taxon>Pleosporomycetidae</taxon>
        <taxon>Mytilinidiales</taxon>
        <taxon>Argynnaceae</taxon>
        <taxon>Lepidopterella</taxon>
    </lineage>
</organism>
<dbReference type="Proteomes" id="UP000250266">
    <property type="component" value="Unassembled WGS sequence"/>
</dbReference>
<reference evidence="2 3" key="1">
    <citation type="journal article" date="2016" name="Nat. Commun.">
        <title>Ectomycorrhizal ecology is imprinted in the genome of the dominant symbiotic fungus Cenococcum geophilum.</title>
        <authorList>
            <consortium name="DOE Joint Genome Institute"/>
            <person name="Peter M."/>
            <person name="Kohler A."/>
            <person name="Ohm R.A."/>
            <person name="Kuo A."/>
            <person name="Krutzmann J."/>
            <person name="Morin E."/>
            <person name="Arend M."/>
            <person name="Barry K.W."/>
            <person name="Binder M."/>
            <person name="Choi C."/>
            <person name="Clum A."/>
            <person name="Copeland A."/>
            <person name="Grisel N."/>
            <person name="Haridas S."/>
            <person name="Kipfer T."/>
            <person name="LaButti K."/>
            <person name="Lindquist E."/>
            <person name="Lipzen A."/>
            <person name="Maire R."/>
            <person name="Meier B."/>
            <person name="Mihaltcheva S."/>
            <person name="Molinier V."/>
            <person name="Murat C."/>
            <person name="Poggeler S."/>
            <person name="Quandt C.A."/>
            <person name="Sperisen C."/>
            <person name="Tritt A."/>
            <person name="Tisserant E."/>
            <person name="Crous P.W."/>
            <person name="Henrissat B."/>
            <person name="Nehls U."/>
            <person name="Egli S."/>
            <person name="Spatafora J.W."/>
            <person name="Grigoriev I.V."/>
            <person name="Martin F.M."/>
        </authorList>
    </citation>
    <scope>NUCLEOTIDE SEQUENCE [LARGE SCALE GENOMIC DNA]</scope>
    <source>
        <strain evidence="2 3">CBS 459.81</strain>
    </source>
</reference>
<dbReference type="AlphaFoldDB" id="A0A8E2E1P4"/>
<evidence type="ECO:0000313" key="3">
    <source>
        <dbReference type="Proteomes" id="UP000250266"/>
    </source>
</evidence>
<proteinExistence type="predicted"/>
<dbReference type="OrthoDB" id="10415930at2759"/>
<protein>
    <submittedName>
        <fullName evidence="2">Uncharacterized protein</fullName>
    </submittedName>
</protein>
<name>A0A8E2E1P4_9PEZI</name>
<feature type="compositionally biased region" description="Basic residues" evidence="1">
    <location>
        <begin position="376"/>
        <end position="385"/>
    </location>
</feature>
<gene>
    <name evidence="2" type="ORF">K432DRAFT_396979</name>
</gene>
<feature type="compositionally biased region" description="Polar residues" evidence="1">
    <location>
        <begin position="354"/>
        <end position="368"/>
    </location>
</feature>
<evidence type="ECO:0000256" key="1">
    <source>
        <dbReference type="SAM" id="MobiDB-lite"/>
    </source>
</evidence>